<evidence type="ECO:0000256" key="13">
    <source>
        <dbReference type="ARBA" id="ARBA00023034"/>
    </source>
</evidence>
<dbReference type="GO" id="GO:0009312">
    <property type="term" value="P:oligosaccharide biosynthetic process"/>
    <property type="evidence" value="ECO:0007669"/>
    <property type="project" value="InterPro"/>
</dbReference>
<reference evidence="27 28" key="1">
    <citation type="journal article" date="2018" name="Sci. Rep.">
        <title>Genomic signatures of local adaptation to the degree of environmental predictability in rotifers.</title>
        <authorList>
            <person name="Franch-Gras L."/>
            <person name="Hahn C."/>
            <person name="Garcia-Roger E.M."/>
            <person name="Carmona M.J."/>
            <person name="Serra M."/>
            <person name="Gomez A."/>
        </authorList>
    </citation>
    <scope>NUCLEOTIDE SEQUENCE [LARGE SCALE GENOMIC DNA]</scope>
    <source>
        <strain evidence="27">HYR1</strain>
    </source>
</reference>
<comment type="cofactor">
    <cofactor evidence="1 24">
        <name>Mn(2+)</name>
        <dbReference type="ChEBI" id="CHEBI:29035"/>
    </cofactor>
</comment>
<feature type="binding site" evidence="24">
    <location>
        <position position="385"/>
    </location>
    <ligand>
        <name>Mn(2+)</name>
        <dbReference type="ChEBI" id="CHEBI:29035"/>
    </ligand>
</feature>
<dbReference type="EMBL" id="REGN01011254">
    <property type="protein sequence ID" value="RMZ97683.1"/>
    <property type="molecule type" value="Genomic_DNA"/>
</dbReference>
<feature type="binding site" evidence="24">
    <location>
        <position position="273"/>
    </location>
    <ligand>
        <name>Mn(2+)</name>
        <dbReference type="ChEBI" id="CHEBI:29035"/>
    </ligand>
</feature>
<keyword evidence="15 25" id="KW-1015">Disulfide bond</keyword>
<evidence type="ECO:0000256" key="23">
    <source>
        <dbReference type="PIRSR" id="PIRSR607754-1"/>
    </source>
</evidence>
<dbReference type="PANTHER" id="PTHR12871">
    <property type="entry name" value="BETA-1,2-N-ACETYLGLUCOSAMINYLTRANSFERASE II"/>
    <property type="match status" value="1"/>
</dbReference>
<dbReference type="AlphaFoldDB" id="A0A3M7PF88"/>
<dbReference type="GO" id="GO:0008455">
    <property type="term" value="F:alpha-1,6-mannosylglycoprotein 2-beta-N-acetylglucosaminyltransferase activity"/>
    <property type="evidence" value="ECO:0007669"/>
    <property type="project" value="UniProtKB-EC"/>
</dbReference>
<evidence type="ECO:0000256" key="10">
    <source>
        <dbReference type="ARBA" id="ARBA00022723"/>
    </source>
</evidence>
<evidence type="ECO:0000313" key="28">
    <source>
        <dbReference type="Proteomes" id="UP000276133"/>
    </source>
</evidence>
<protein>
    <recommendedName>
        <fullName evidence="6">Alpha-1,6-mannosyl-glycoprotein 2-beta-N-acetylglucosaminyltransferase</fullName>
        <ecNumber evidence="5">2.4.1.143</ecNumber>
    </recommendedName>
    <alternativeName>
        <fullName evidence="21">Beta-1,2-N-acetylglucosaminyltransferase II</fullName>
    </alternativeName>
    <alternativeName>
        <fullName evidence="20">GlcNAc-T II</fullName>
    </alternativeName>
    <alternativeName>
        <fullName evidence="19">Mannoside acetylglucosaminyltransferase 2</fullName>
    </alternativeName>
    <alternativeName>
        <fullName evidence="18">N-glycosyl-oligosaccharide-glycoprotein N-acetylglucosaminyltransferase II</fullName>
    </alternativeName>
</protein>
<keyword evidence="11" id="KW-0735">Signal-anchor</keyword>
<evidence type="ECO:0000256" key="19">
    <source>
        <dbReference type="ARBA" id="ARBA00031203"/>
    </source>
</evidence>
<feature type="binding site" evidence="23">
    <location>
        <position position="165"/>
    </location>
    <ligand>
        <name>substrate</name>
    </ligand>
</feature>
<evidence type="ECO:0000256" key="6">
    <source>
        <dbReference type="ARBA" id="ARBA00014817"/>
    </source>
</evidence>
<evidence type="ECO:0000256" key="20">
    <source>
        <dbReference type="ARBA" id="ARBA00032552"/>
    </source>
</evidence>
<proteinExistence type="inferred from homology"/>
<comment type="pathway">
    <text evidence="3">Protein modification; protein glycosylation.</text>
</comment>
<evidence type="ECO:0000256" key="2">
    <source>
        <dbReference type="ARBA" id="ARBA00004323"/>
    </source>
</evidence>
<feature type="disulfide bond" evidence="25">
    <location>
        <begin position="207"/>
        <end position="221"/>
    </location>
</feature>
<dbReference type="EC" id="2.4.1.143" evidence="5"/>
<evidence type="ECO:0000256" key="9">
    <source>
        <dbReference type="ARBA" id="ARBA00022692"/>
    </source>
</evidence>
<feature type="disulfide bond" evidence="25">
    <location>
        <begin position="350"/>
        <end position="451"/>
    </location>
</feature>
<dbReference type="PANTHER" id="PTHR12871:SF0">
    <property type="entry name" value="ALPHA-1,6-MANNOSYL-GLYCOPROTEIN 2-BETA-N-ACETYLGLUCOSAMINYLTRANSFERASE"/>
    <property type="match status" value="1"/>
</dbReference>
<evidence type="ECO:0000256" key="5">
    <source>
        <dbReference type="ARBA" id="ARBA00012613"/>
    </source>
</evidence>
<feature type="disulfide bond" evidence="25">
    <location>
        <begin position="345"/>
        <end position="368"/>
    </location>
</feature>
<comment type="caution">
    <text evidence="27">The sequence shown here is derived from an EMBL/GenBank/DDBJ whole genome shotgun (WGS) entry which is preliminary data.</text>
</comment>
<evidence type="ECO:0000256" key="18">
    <source>
        <dbReference type="ARBA" id="ARBA00029663"/>
    </source>
</evidence>
<organism evidence="27 28">
    <name type="scientific">Brachionus plicatilis</name>
    <name type="common">Marine rotifer</name>
    <name type="synonym">Brachionus muelleri</name>
    <dbReference type="NCBI Taxonomy" id="10195"/>
    <lineage>
        <taxon>Eukaryota</taxon>
        <taxon>Metazoa</taxon>
        <taxon>Spiralia</taxon>
        <taxon>Gnathifera</taxon>
        <taxon>Rotifera</taxon>
        <taxon>Eurotatoria</taxon>
        <taxon>Monogononta</taxon>
        <taxon>Pseudotrocha</taxon>
        <taxon>Ploima</taxon>
        <taxon>Brachionidae</taxon>
        <taxon>Brachionus</taxon>
    </lineage>
</organism>
<dbReference type="Gene3D" id="3.90.550.10">
    <property type="entry name" value="Spore Coat Polysaccharide Biosynthesis Protein SpsA, Chain A"/>
    <property type="match status" value="1"/>
</dbReference>
<keyword evidence="10 24" id="KW-0479">Metal-binding</keyword>
<keyword evidence="9 26" id="KW-0812">Transmembrane</keyword>
<evidence type="ECO:0000256" key="11">
    <source>
        <dbReference type="ARBA" id="ARBA00022968"/>
    </source>
</evidence>
<dbReference type="GO" id="GO:0005795">
    <property type="term" value="C:Golgi stack"/>
    <property type="evidence" value="ECO:0007669"/>
    <property type="project" value="InterPro"/>
</dbReference>
<feature type="disulfide bond" evidence="25">
    <location>
        <begin position="389"/>
        <end position="398"/>
    </location>
</feature>
<evidence type="ECO:0000256" key="7">
    <source>
        <dbReference type="ARBA" id="ARBA00022676"/>
    </source>
</evidence>
<keyword evidence="13" id="KW-0333">Golgi apparatus</keyword>
<keyword evidence="16" id="KW-0325">Glycoprotein</keyword>
<evidence type="ECO:0000256" key="15">
    <source>
        <dbReference type="ARBA" id="ARBA00023157"/>
    </source>
</evidence>
<evidence type="ECO:0000256" key="3">
    <source>
        <dbReference type="ARBA" id="ARBA00004922"/>
    </source>
</evidence>
<keyword evidence="12 26" id="KW-1133">Transmembrane helix</keyword>
<feature type="binding site" evidence="23">
    <location>
        <begin position="240"/>
        <end position="244"/>
    </location>
    <ligand>
        <name>substrate</name>
    </ligand>
</feature>
<evidence type="ECO:0000313" key="27">
    <source>
        <dbReference type="EMBL" id="RMZ97683.1"/>
    </source>
</evidence>
<comment type="subcellular location">
    <subcellularLocation>
        <location evidence="2">Golgi apparatus membrane</location>
        <topology evidence="2">Single-pass type II membrane protein</topology>
    </subcellularLocation>
</comment>
<dbReference type="Proteomes" id="UP000276133">
    <property type="component" value="Unassembled WGS sequence"/>
</dbReference>
<name>A0A3M7PF88_BRAPC</name>
<accession>A0A3M7PF88</accession>
<dbReference type="GO" id="GO:0006487">
    <property type="term" value="P:protein N-linked glycosylation"/>
    <property type="evidence" value="ECO:0007669"/>
    <property type="project" value="TreeGrafter"/>
</dbReference>
<comment type="catalytic activity">
    <reaction evidence="22">
        <text>an N(4)-{beta-D-GlcNAc-(1-&gt;2)-alpha-D-Man-(1-&gt;3)-[alpha-D-Man-(1-&gt;6)]-beta-D-Man-(1-&gt;4)-beta-D-GlcNAc-(1-&gt;4)-beta-D-GlcNAc}-L-asparaginyl-[protein] + UDP-N-acetyl-alpha-D-glucosamine = N(4)-{beta-D-GlcNAc-(1-&gt;2)-alpha-D-Man-(1-&gt;3)-[beta-D-GlcNAc-(1-&gt;2)-alpha-D-Man-(1-&gt;6)]-beta-D-Man-(1-&gt;4)-beta-D-GlcNAc-(1-&gt;4)-beta-D-GlcNAc}-L-asparaginyl-[protein] + UDP + H(+)</text>
        <dbReference type="Rhea" id="RHEA:12941"/>
        <dbReference type="Rhea" id="RHEA-COMP:13526"/>
        <dbReference type="Rhea" id="RHEA-COMP:14369"/>
        <dbReference type="ChEBI" id="CHEBI:15378"/>
        <dbReference type="ChEBI" id="CHEBI:57705"/>
        <dbReference type="ChEBI" id="CHEBI:58223"/>
        <dbReference type="ChEBI" id="CHEBI:60615"/>
        <dbReference type="ChEBI" id="CHEBI:60651"/>
        <dbReference type="EC" id="2.4.1.143"/>
    </reaction>
</comment>
<keyword evidence="28" id="KW-1185">Reference proteome</keyword>
<keyword evidence="7 27" id="KW-0328">Glycosyltransferase</keyword>
<evidence type="ECO:0000256" key="24">
    <source>
        <dbReference type="PIRSR" id="PIRSR607754-2"/>
    </source>
</evidence>
<evidence type="ECO:0000256" key="21">
    <source>
        <dbReference type="ARBA" id="ARBA00032915"/>
    </source>
</evidence>
<evidence type="ECO:0000256" key="8">
    <source>
        <dbReference type="ARBA" id="ARBA00022679"/>
    </source>
</evidence>
<evidence type="ECO:0000256" key="14">
    <source>
        <dbReference type="ARBA" id="ARBA00023136"/>
    </source>
</evidence>
<gene>
    <name evidence="27" type="ORF">BpHYR1_022179</name>
</gene>
<evidence type="ECO:0000256" key="12">
    <source>
        <dbReference type="ARBA" id="ARBA00022989"/>
    </source>
</evidence>
<evidence type="ECO:0000256" key="25">
    <source>
        <dbReference type="PIRSR" id="PIRSR607754-3"/>
    </source>
</evidence>
<keyword evidence="14 26" id="KW-0472">Membrane</keyword>
<dbReference type="OrthoDB" id="6019616at2759"/>
<keyword evidence="17 24" id="KW-0464">Manganese</keyword>
<dbReference type="InterPro" id="IPR029044">
    <property type="entry name" value="Nucleotide-diphossugar_trans"/>
</dbReference>
<evidence type="ECO:0000256" key="16">
    <source>
        <dbReference type="ARBA" id="ARBA00023180"/>
    </source>
</evidence>
<evidence type="ECO:0000256" key="22">
    <source>
        <dbReference type="ARBA" id="ARBA00093257"/>
    </source>
</evidence>
<evidence type="ECO:0000256" key="26">
    <source>
        <dbReference type="SAM" id="Phobius"/>
    </source>
</evidence>
<dbReference type="UniPathway" id="UPA00378"/>
<sequence length="469" mass="54539">MRPTIAWNRSKVRYLLSVPVFVIVLLNIELISQIKDFNSSGKNSELVNPNWSQIIQNDNLTKIQHSSNSSQIIQILRLKIKDQNSQLPIRNRNFIESILQNEIKVQNILNKTTNRRPKTSPVYKMPKFIVILIQVHSRLNYLKELINSLKETKYIEQALVVFSHDIYDEEMNTLIKSIDFCATLQIFYPYSLQLYPDTFPGKDSNDCPRSLNKAKALEIGCNNAAYPDTYGNYRESQVVQIKHHWFWKLAFIFDRLNETKLLDNLHILMLEEDHYLLPDSIHVLHKLSEKILSDIDVVSLAIFDRSKQNLEMNNLKKYAKGYWHSSKHNTGLMLSRTQWKMIKDCSNAFCTYDDYNWDWTLQYISQSCFKLPLVAIYPVSSRVIHMGECGTHHKGSNCDPKAKIENLKQTMERKKNDLFSDKFDLNAVNTGILTIKKSNGGWGDPRDHNLCKSFIDPDLNSNSTILIEM</sequence>
<feature type="binding site" evidence="23">
    <location>
        <begin position="134"/>
        <end position="138"/>
    </location>
    <ligand>
        <name>substrate</name>
    </ligand>
</feature>
<feature type="transmembrane region" description="Helical" evidence="26">
    <location>
        <begin position="12"/>
        <end position="31"/>
    </location>
</feature>
<comment type="similarity">
    <text evidence="4">Belongs to the glycosyltransferase 16 (GT16) protein family.</text>
</comment>
<evidence type="ECO:0000256" key="17">
    <source>
        <dbReference type="ARBA" id="ARBA00023211"/>
    </source>
</evidence>
<evidence type="ECO:0000256" key="4">
    <source>
        <dbReference type="ARBA" id="ARBA00011011"/>
    </source>
</evidence>
<dbReference type="GO" id="GO:0046872">
    <property type="term" value="F:metal ion binding"/>
    <property type="evidence" value="ECO:0007669"/>
    <property type="project" value="UniProtKB-KW"/>
</dbReference>
<evidence type="ECO:0000256" key="1">
    <source>
        <dbReference type="ARBA" id="ARBA00001936"/>
    </source>
</evidence>
<dbReference type="STRING" id="10195.A0A3M7PF88"/>
<dbReference type="Pfam" id="PF05060">
    <property type="entry name" value="MGAT2"/>
    <property type="match status" value="1"/>
</dbReference>
<dbReference type="InterPro" id="IPR007754">
    <property type="entry name" value="GlcNAc_II"/>
</dbReference>
<keyword evidence="8 27" id="KW-0808">Transferase</keyword>
<dbReference type="SUPFAM" id="SSF53448">
    <property type="entry name" value="Nucleotide-diphospho-sugar transferases"/>
    <property type="match status" value="1"/>
</dbReference>
<dbReference type="GO" id="GO:0000139">
    <property type="term" value="C:Golgi membrane"/>
    <property type="evidence" value="ECO:0007669"/>
    <property type="project" value="UniProtKB-SubCell"/>
</dbReference>